<keyword evidence="1" id="KW-0732">Signal</keyword>
<keyword evidence="4" id="KW-1185">Reference proteome</keyword>
<accession>A0A1D1VHG7</accession>
<evidence type="ECO:0000313" key="3">
    <source>
        <dbReference type="EMBL" id="GAV01095.1"/>
    </source>
</evidence>
<comment type="caution">
    <text evidence="3">The sequence shown here is derived from an EMBL/GenBank/DDBJ whole genome shotgun (WGS) entry which is preliminary data.</text>
</comment>
<dbReference type="Proteomes" id="UP000186922">
    <property type="component" value="Unassembled WGS sequence"/>
</dbReference>
<dbReference type="Gene3D" id="3.50.4.10">
    <property type="entry name" value="Hepatocyte Growth Factor"/>
    <property type="match status" value="1"/>
</dbReference>
<dbReference type="Pfam" id="PF00024">
    <property type="entry name" value="PAN_1"/>
    <property type="match status" value="1"/>
</dbReference>
<protein>
    <recommendedName>
        <fullName evidence="2">Apple domain-containing protein</fullName>
    </recommendedName>
</protein>
<sequence length="222" mass="23394">MGFWTLLSCILLSGVLHALPTDTGAGSEAERQKDFNLSMYVDGPRLNASPNCRSASGPGSFPGFASSIIIQGWTASANSGTAAANATGDIYSCLNACRNSDSGTDPPCRFVRYNIETGVCTKFFKTAATTGKLTFSRNFDVIIAAFSEKRFTNVPSTDFFGDDLAPVPIGGTATADFCKLFCHLHPTCNVATFQPAGWGTCYLKSKPTLTGATQSSGSSFIS</sequence>
<feature type="chain" id="PRO_5008898423" description="Apple domain-containing protein" evidence="1">
    <location>
        <begin position="19"/>
        <end position="222"/>
    </location>
</feature>
<feature type="signal peptide" evidence="1">
    <location>
        <begin position="1"/>
        <end position="18"/>
    </location>
</feature>
<proteinExistence type="predicted"/>
<dbReference type="AlphaFoldDB" id="A0A1D1VHG7"/>
<evidence type="ECO:0000313" key="4">
    <source>
        <dbReference type="Proteomes" id="UP000186922"/>
    </source>
</evidence>
<gene>
    <name evidence="3" type="primary">RvY_11862-1</name>
    <name evidence="3" type="synonym">RvY_11862.1</name>
    <name evidence="3" type="ORF">RvY_11862</name>
</gene>
<evidence type="ECO:0000259" key="2">
    <source>
        <dbReference type="Pfam" id="PF00024"/>
    </source>
</evidence>
<name>A0A1D1VHG7_RAMVA</name>
<dbReference type="InterPro" id="IPR003609">
    <property type="entry name" value="Pan_app"/>
</dbReference>
<feature type="domain" description="Apple" evidence="2">
    <location>
        <begin position="86"/>
        <end position="140"/>
    </location>
</feature>
<reference evidence="3 4" key="1">
    <citation type="journal article" date="2016" name="Nat. Commun.">
        <title>Extremotolerant tardigrade genome and improved radiotolerance of human cultured cells by tardigrade-unique protein.</title>
        <authorList>
            <person name="Hashimoto T."/>
            <person name="Horikawa D.D."/>
            <person name="Saito Y."/>
            <person name="Kuwahara H."/>
            <person name="Kozuka-Hata H."/>
            <person name="Shin-I T."/>
            <person name="Minakuchi Y."/>
            <person name="Ohishi K."/>
            <person name="Motoyama A."/>
            <person name="Aizu T."/>
            <person name="Enomoto A."/>
            <person name="Kondo K."/>
            <person name="Tanaka S."/>
            <person name="Hara Y."/>
            <person name="Koshikawa S."/>
            <person name="Sagara H."/>
            <person name="Miura T."/>
            <person name="Yokobori S."/>
            <person name="Miyagawa K."/>
            <person name="Suzuki Y."/>
            <person name="Kubo T."/>
            <person name="Oyama M."/>
            <person name="Kohara Y."/>
            <person name="Fujiyama A."/>
            <person name="Arakawa K."/>
            <person name="Katayama T."/>
            <person name="Toyoda A."/>
            <person name="Kunieda T."/>
        </authorList>
    </citation>
    <scope>NUCLEOTIDE SEQUENCE [LARGE SCALE GENOMIC DNA]</scope>
    <source>
        <strain evidence="3 4">YOKOZUNA-1</strain>
    </source>
</reference>
<dbReference type="EMBL" id="BDGG01000007">
    <property type="protein sequence ID" value="GAV01095.1"/>
    <property type="molecule type" value="Genomic_DNA"/>
</dbReference>
<organism evidence="3 4">
    <name type="scientific">Ramazzottius varieornatus</name>
    <name type="common">Water bear</name>
    <name type="synonym">Tardigrade</name>
    <dbReference type="NCBI Taxonomy" id="947166"/>
    <lineage>
        <taxon>Eukaryota</taxon>
        <taxon>Metazoa</taxon>
        <taxon>Ecdysozoa</taxon>
        <taxon>Tardigrada</taxon>
        <taxon>Eutardigrada</taxon>
        <taxon>Parachela</taxon>
        <taxon>Hypsibioidea</taxon>
        <taxon>Ramazzottiidae</taxon>
        <taxon>Ramazzottius</taxon>
    </lineage>
</organism>
<evidence type="ECO:0000256" key="1">
    <source>
        <dbReference type="SAM" id="SignalP"/>
    </source>
</evidence>